<dbReference type="InterPro" id="IPR052604">
    <property type="entry name" value="Mito_Tim_assembly_helper"/>
</dbReference>
<dbReference type="PIRSF" id="PIRSF017292">
    <property type="entry name" value="UCP017292_Znf_CHY"/>
    <property type="match status" value="1"/>
</dbReference>
<evidence type="ECO:0000256" key="1">
    <source>
        <dbReference type="ARBA" id="ARBA00022723"/>
    </source>
</evidence>
<name>A0ABD5WHI7_9EURY</name>
<keyword evidence="3" id="KW-0862">Zinc</keyword>
<dbReference type="SUPFAM" id="SSF161219">
    <property type="entry name" value="CHY zinc finger-like"/>
    <property type="match status" value="1"/>
</dbReference>
<dbReference type="InterPro" id="IPR008913">
    <property type="entry name" value="Znf_CHY"/>
</dbReference>
<dbReference type="Proteomes" id="UP001596461">
    <property type="component" value="Unassembled WGS sequence"/>
</dbReference>
<accession>A0ABD5WHI7</accession>
<evidence type="ECO:0000313" key="5">
    <source>
        <dbReference type="EMBL" id="MFC7071359.1"/>
    </source>
</evidence>
<sequence>MRTRVHGTAVRGVDVGPETGCAHYDGATDVIALRFGCCGEFFACAACHDAVAGHDSEPWPRDRFDDAAVLCGRCGATLAVRTYLDAEFACPECGAAFNPGCAAHYDRYFEGVDPADG</sequence>
<reference evidence="5 6" key="1">
    <citation type="journal article" date="2019" name="Int. J. Syst. Evol. Microbiol.">
        <title>The Global Catalogue of Microorganisms (GCM) 10K type strain sequencing project: providing services to taxonomists for standard genome sequencing and annotation.</title>
        <authorList>
            <consortium name="The Broad Institute Genomics Platform"/>
            <consortium name="The Broad Institute Genome Sequencing Center for Infectious Disease"/>
            <person name="Wu L."/>
            <person name="Ma J."/>
        </authorList>
    </citation>
    <scope>NUCLEOTIDE SEQUENCE [LARGE SCALE GENOMIC DNA]</scope>
    <source>
        <strain evidence="5 6">DT31</strain>
    </source>
</reference>
<protein>
    <submittedName>
        <fullName evidence="5">CHY zinc finger protein</fullName>
    </submittedName>
</protein>
<dbReference type="InterPro" id="IPR016694">
    <property type="entry name" value="UCP017292"/>
</dbReference>
<evidence type="ECO:0000256" key="3">
    <source>
        <dbReference type="ARBA" id="ARBA00022833"/>
    </source>
</evidence>
<dbReference type="PROSITE" id="PS51266">
    <property type="entry name" value="ZF_CHY"/>
    <property type="match status" value="1"/>
</dbReference>
<keyword evidence="2" id="KW-0863">Zinc-finger</keyword>
<dbReference type="Pfam" id="PF05495">
    <property type="entry name" value="zf-CHY"/>
    <property type="match status" value="1"/>
</dbReference>
<dbReference type="GeneID" id="81126080"/>
<dbReference type="EMBL" id="JBHTAH010000022">
    <property type="protein sequence ID" value="MFC7071359.1"/>
    <property type="molecule type" value="Genomic_DNA"/>
</dbReference>
<dbReference type="RefSeq" id="WP_284031210.1">
    <property type="nucleotide sequence ID" value="NZ_CP126154.1"/>
</dbReference>
<dbReference type="PANTHER" id="PTHR28082:SF1">
    <property type="entry name" value="HELPER OF TIM PROTEIN 13"/>
    <property type="match status" value="1"/>
</dbReference>
<evidence type="ECO:0000259" key="4">
    <source>
        <dbReference type="PROSITE" id="PS51266"/>
    </source>
</evidence>
<keyword evidence="1" id="KW-0479">Metal-binding</keyword>
<gene>
    <name evidence="5" type="ORF">ACFQL9_17070</name>
</gene>
<evidence type="ECO:0000256" key="2">
    <source>
        <dbReference type="ARBA" id="ARBA00022771"/>
    </source>
</evidence>
<proteinExistence type="predicted"/>
<dbReference type="GO" id="GO:0008270">
    <property type="term" value="F:zinc ion binding"/>
    <property type="evidence" value="ECO:0007669"/>
    <property type="project" value="UniProtKB-KW"/>
</dbReference>
<feature type="domain" description="CHY-type" evidence="4">
    <location>
        <begin position="14"/>
        <end position="95"/>
    </location>
</feature>
<keyword evidence="6" id="KW-1185">Reference proteome</keyword>
<evidence type="ECO:0000313" key="6">
    <source>
        <dbReference type="Proteomes" id="UP001596461"/>
    </source>
</evidence>
<dbReference type="PANTHER" id="PTHR28082">
    <property type="entry name" value="ZINC FINGER PROTEIN"/>
    <property type="match status" value="1"/>
</dbReference>
<organism evidence="5 6">
    <name type="scientific">Halobaculum lipolyticum</name>
    <dbReference type="NCBI Taxonomy" id="3032001"/>
    <lineage>
        <taxon>Archaea</taxon>
        <taxon>Methanobacteriati</taxon>
        <taxon>Methanobacteriota</taxon>
        <taxon>Stenosarchaea group</taxon>
        <taxon>Halobacteria</taxon>
        <taxon>Halobacteriales</taxon>
        <taxon>Haloferacaceae</taxon>
        <taxon>Halobaculum</taxon>
    </lineage>
</organism>
<dbReference type="AlphaFoldDB" id="A0ABD5WHI7"/>
<dbReference type="InterPro" id="IPR037274">
    <property type="entry name" value="Znf_CHY_sf"/>
</dbReference>
<comment type="caution">
    <text evidence="5">The sequence shown here is derived from an EMBL/GenBank/DDBJ whole genome shotgun (WGS) entry which is preliminary data.</text>
</comment>